<dbReference type="EMBL" id="AEYP01031846">
    <property type="status" value="NOT_ANNOTATED_CDS"/>
    <property type="molecule type" value="Genomic_DNA"/>
</dbReference>
<dbReference type="Ensembl" id="ENSMPUT00000004046.1">
    <property type="protein sequence ID" value="ENSMPUP00000003974.1"/>
    <property type="gene ID" value="ENSMPUG00000004007.1"/>
</dbReference>
<name>M3XY23_MUSPF</name>
<feature type="compositionally biased region" description="Pro residues" evidence="1">
    <location>
        <begin position="8"/>
        <end position="18"/>
    </location>
</feature>
<dbReference type="AlphaFoldDB" id="M3XY23"/>
<proteinExistence type="predicted"/>
<dbReference type="InParanoid" id="M3XY23"/>
<organism evidence="2">
    <name type="scientific">Mustela putorius furo</name>
    <name type="common">European domestic ferret</name>
    <name type="synonym">Mustela furo</name>
    <dbReference type="NCBI Taxonomy" id="9669"/>
    <lineage>
        <taxon>Eukaryota</taxon>
        <taxon>Metazoa</taxon>
        <taxon>Chordata</taxon>
        <taxon>Craniata</taxon>
        <taxon>Vertebrata</taxon>
        <taxon>Euteleostomi</taxon>
        <taxon>Mammalia</taxon>
        <taxon>Eutheria</taxon>
        <taxon>Laurasiatheria</taxon>
        <taxon>Carnivora</taxon>
        <taxon>Caniformia</taxon>
        <taxon>Musteloidea</taxon>
        <taxon>Mustelidae</taxon>
        <taxon>Mustelinae</taxon>
        <taxon>Mustela</taxon>
    </lineage>
</organism>
<sequence length="122" mass="12851">MLPALPRAQPPSQLPPTQPRALGAQAGGGCAAPVEAAPGTWMSSQRMLRRGARRPPQSTRARMPQKFGSGSVGSEMQPKPHFTEPCANKTRTSTHTDAAAARRGRVRHPGGAAVRDRPLKGG</sequence>
<protein>
    <submittedName>
        <fullName evidence="2">Uncharacterized protein</fullName>
    </submittedName>
</protein>
<reference evidence="2" key="1">
    <citation type="submission" date="2024-06" db="UniProtKB">
        <authorList>
            <consortium name="Ensembl"/>
        </authorList>
    </citation>
    <scope>IDENTIFICATION</scope>
</reference>
<dbReference type="eggNOG" id="ENOG502TDS0">
    <property type="taxonomic scope" value="Eukaryota"/>
</dbReference>
<dbReference type="HOGENOM" id="CLU_2025969_0_0_1"/>
<dbReference type="GeneTree" id="ENSGT00740000117159"/>
<accession>M3XY23</accession>
<dbReference type="OMA" id="GSEMQPK"/>
<feature type="region of interest" description="Disordered" evidence="1">
    <location>
        <begin position="1"/>
        <end position="122"/>
    </location>
</feature>
<evidence type="ECO:0000313" key="2">
    <source>
        <dbReference type="Ensembl" id="ENSMPUP00000003974.1"/>
    </source>
</evidence>
<evidence type="ECO:0000256" key="1">
    <source>
        <dbReference type="SAM" id="MobiDB-lite"/>
    </source>
</evidence>